<feature type="domain" description="N-acetyltransferase" evidence="1">
    <location>
        <begin position="11"/>
        <end position="177"/>
    </location>
</feature>
<evidence type="ECO:0000313" key="2">
    <source>
        <dbReference type="EMBL" id="MCD5312385.1"/>
    </source>
</evidence>
<dbReference type="RefSeq" id="WP_231442530.1">
    <property type="nucleotide sequence ID" value="NZ_JAJOMB010000007.1"/>
</dbReference>
<dbReference type="Pfam" id="PF13302">
    <property type="entry name" value="Acetyltransf_3"/>
    <property type="match status" value="1"/>
</dbReference>
<name>A0A9X1SV33_9ACTN</name>
<dbReference type="GO" id="GO:0005737">
    <property type="term" value="C:cytoplasm"/>
    <property type="evidence" value="ECO:0007669"/>
    <property type="project" value="TreeGrafter"/>
</dbReference>
<dbReference type="InterPro" id="IPR051908">
    <property type="entry name" value="Ribosomal_N-acetyltransferase"/>
</dbReference>
<dbReference type="PANTHER" id="PTHR43441:SF11">
    <property type="entry name" value="RIBOSOMAL-PROTEIN-SERINE ACETYLTRANSFERASE"/>
    <property type="match status" value="1"/>
</dbReference>
<dbReference type="Proteomes" id="UP001138997">
    <property type="component" value="Unassembled WGS sequence"/>
</dbReference>
<keyword evidence="3" id="KW-1185">Reference proteome</keyword>
<evidence type="ECO:0000259" key="1">
    <source>
        <dbReference type="PROSITE" id="PS51186"/>
    </source>
</evidence>
<dbReference type="SUPFAM" id="SSF55729">
    <property type="entry name" value="Acyl-CoA N-acyltransferases (Nat)"/>
    <property type="match status" value="1"/>
</dbReference>
<accession>A0A9X1SV33</accession>
<dbReference type="AlphaFoldDB" id="A0A9X1SV33"/>
<dbReference type="InterPro" id="IPR000182">
    <property type="entry name" value="GNAT_dom"/>
</dbReference>
<dbReference type="GO" id="GO:1990189">
    <property type="term" value="F:protein N-terminal-serine acetyltransferase activity"/>
    <property type="evidence" value="ECO:0007669"/>
    <property type="project" value="TreeGrafter"/>
</dbReference>
<dbReference type="InterPro" id="IPR016181">
    <property type="entry name" value="Acyl_CoA_acyltransferase"/>
</dbReference>
<dbReference type="Gene3D" id="3.40.630.30">
    <property type="match status" value="1"/>
</dbReference>
<protein>
    <submittedName>
        <fullName evidence="2">GNAT family N-acetyltransferase</fullName>
    </submittedName>
</protein>
<dbReference type="EMBL" id="JAJOMB010000007">
    <property type="protein sequence ID" value="MCD5312385.1"/>
    <property type="molecule type" value="Genomic_DNA"/>
</dbReference>
<evidence type="ECO:0000313" key="3">
    <source>
        <dbReference type="Proteomes" id="UP001138997"/>
    </source>
</evidence>
<reference evidence="2" key="1">
    <citation type="submission" date="2021-11" db="EMBL/GenBank/DDBJ databases">
        <title>Streptomyces corallinus and Kineosporia corallina sp. nov., two new coral-derived marine actinobacteria.</title>
        <authorList>
            <person name="Buangrab K."/>
            <person name="Sutthacheep M."/>
            <person name="Yeemin T."/>
            <person name="Harunari E."/>
            <person name="Igarashi Y."/>
            <person name="Sripreechasak P."/>
            <person name="Kanchanasin P."/>
            <person name="Tanasupawat S."/>
            <person name="Phongsopitanun W."/>
        </authorList>
    </citation>
    <scope>NUCLEOTIDE SEQUENCE</scope>
    <source>
        <strain evidence="2">JCM 31032</strain>
    </source>
</reference>
<sequence length="178" mass="20375">MFQDEIKTERLILRDITAADVDAVQVYASDPAVTRFMVWGPNTPTDSWNFVKEQLEAQAADDRRVFNKMVVRADNGLLIGAIELRLLNRLHQRAEFGYVYRSDQWGQGFATEAAQALVAFGFEELGLQRIEATCDPENQASANVLRKTGLTLEGRMRNHMKIRGRWRDSLLFARLRDD</sequence>
<dbReference type="PROSITE" id="PS51186">
    <property type="entry name" value="GNAT"/>
    <property type="match status" value="1"/>
</dbReference>
<dbReference type="GO" id="GO:0008999">
    <property type="term" value="F:protein-N-terminal-alanine acetyltransferase activity"/>
    <property type="evidence" value="ECO:0007669"/>
    <property type="project" value="TreeGrafter"/>
</dbReference>
<organism evidence="2 3">
    <name type="scientific">Kineosporia babensis</name>
    <dbReference type="NCBI Taxonomy" id="499548"/>
    <lineage>
        <taxon>Bacteria</taxon>
        <taxon>Bacillati</taxon>
        <taxon>Actinomycetota</taxon>
        <taxon>Actinomycetes</taxon>
        <taxon>Kineosporiales</taxon>
        <taxon>Kineosporiaceae</taxon>
        <taxon>Kineosporia</taxon>
    </lineage>
</organism>
<comment type="caution">
    <text evidence="2">The sequence shown here is derived from an EMBL/GenBank/DDBJ whole genome shotgun (WGS) entry which is preliminary data.</text>
</comment>
<gene>
    <name evidence="2" type="ORF">LR394_15865</name>
</gene>
<proteinExistence type="predicted"/>
<dbReference type="PANTHER" id="PTHR43441">
    <property type="entry name" value="RIBOSOMAL-PROTEIN-SERINE ACETYLTRANSFERASE"/>
    <property type="match status" value="1"/>
</dbReference>